<comment type="caution">
    <text evidence="7">The sequence shown here is derived from an EMBL/GenBank/DDBJ whole genome shotgun (WGS) entry which is preliminary data.</text>
</comment>
<keyword evidence="5" id="KW-0119">Carbohydrate metabolism</keyword>
<dbReference type="AlphaFoldDB" id="A0A7J0DZY4"/>
<evidence type="ECO:0000256" key="4">
    <source>
        <dbReference type="ARBA" id="ARBA00023253"/>
    </source>
</evidence>
<keyword evidence="4" id="KW-0294">Fucose metabolism</keyword>
<sequence>MNDAARGQSKYLALHLRFEVDMVAYSQCEFGGGEDERKELQAYRESHFPLLIERLKNSTPISPTELRKLGRCPLTPEEAGLVLAGLGFKRGTFIYLAGSHIYGGQSRMHPLTSLYPNLVTKEDLLTPSELAPFRNFSSQMAALDFIACATADVFAITDSGSQLSSLVSGFRTYYGGGHAPTLRPSKKRLAAILSENSTIAWDSFEERIRKMIEESQRVRGRGYRRSIYRQPRCPACMCKYH</sequence>
<dbReference type="GO" id="GO:0006004">
    <property type="term" value="P:fucose metabolic process"/>
    <property type="evidence" value="ECO:0007669"/>
    <property type="project" value="UniProtKB-KW"/>
</dbReference>
<evidence type="ECO:0000256" key="5">
    <source>
        <dbReference type="ARBA" id="ARBA00023277"/>
    </source>
</evidence>
<evidence type="ECO:0000256" key="3">
    <source>
        <dbReference type="ARBA" id="ARBA00022679"/>
    </source>
</evidence>
<comment type="similarity">
    <text evidence="1">Belongs to the glycosyltransferase GT106 family.</text>
</comment>
<keyword evidence="8" id="KW-1185">Reference proteome</keyword>
<name>A0A7J0DZY4_9ERIC</name>
<dbReference type="InterPro" id="IPR052272">
    <property type="entry name" value="GT106_glycosyltransferase"/>
</dbReference>
<organism evidence="7 8">
    <name type="scientific">Actinidia rufa</name>
    <dbReference type="NCBI Taxonomy" id="165716"/>
    <lineage>
        <taxon>Eukaryota</taxon>
        <taxon>Viridiplantae</taxon>
        <taxon>Streptophyta</taxon>
        <taxon>Embryophyta</taxon>
        <taxon>Tracheophyta</taxon>
        <taxon>Spermatophyta</taxon>
        <taxon>Magnoliopsida</taxon>
        <taxon>eudicotyledons</taxon>
        <taxon>Gunneridae</taxon>
        <taxon>Pentapetalae</taxon>
        <taxon>asterids</taxon>
        <taxon>Ericales</taxon>
        <taxon>Actinidiaceae</taxon>
        <taxon>Actinidia</taxon>
    </lineage>
</organism>
<keyword evidence="3 7" id="KW-0808">Transferase</keyword>
<gene>
    <name evidence="7" type="ORF">Acr_00g0101090</name>
</gene>
<evidence type="ECO:0000313" key="7">
    <source>
        <dbReference type="EMBL" id="GFS46259.1"/>
    </source>
</evidence>
<keyword evidence="2 7" id="KW-0328">Glycosyltransferase</keyword>
<proteinExistence type="inferred from homology"/>
<dbReference type="PANTHER" id="PTHR31933:SF4">
    <property type="entry name" value="O-FUCOSYLTRANSFERASE 8"/>
    <property type="match status" value="1"/>
</dbReference>
<dbReference type="OrthoDB" id="1868072at2759"/>
<dbReference type="Pfam" id="PF10250">
    <property type="entry name" value="O-FucT"/>
    <property type="match status" value="1"/>
</dbReference>
<evidence type="ECO:0000256" key="6">
    <source>
        <dbReference type="ARBA" id="ARBA00030350"/>
    </source>
</evidence>
<dbReference type="GO" id="GO:0016757">
    <property type="term" value="F:glycosyltransferase activity"/>
    <property type="evidence" value="ECO:0007669"/>
    <property type="project" value="UniProtKB-KW"/>
</dbReference>
<accession>A0A7J0DZY4</accession>
<evidence type="ECO:0000256" key="1">
    <source>
        <dbReference type="ARBA" id="ARBA00007737"/>
    </source>
</evidence>
<dbReference type="Proteomes" id="UP000585474">
    <property type="component" value="Unassembled WGS sequence"/>
</dbReference>
<dbReference type="PANTHER" id="PTHR31933">
    <property type="entry name" value="O-FUCOSYLTRANSFERASE 2-RELATED"/>
    <property type="match status" value="1"/>
</dbReference>
<evidence type="ECO:0000313" key="8">
    <source>
        <dbReference type="Proteomes" id="UP000585474"/>
    </source>
</evidence>
<dbReference type="EMBL" id="BJWL01000466">
    <property type="protein sequence ID" value="GFS46259.1"/>
    <property type="molecule type" value="Genomic_DNA"/>
</dbReference>
<evidence type="ECO:0000256" key="2">
    <source>
        <dbReference type="ARBA" id="ARBA00022676"/>
    </source>
</evidence>
<protein>
    <recommendedName>
        <fullName evidence="6">O-fucosyltransferase family protein</fullName>
    </recommendedName>
</protein>
<dbReference type="InterPro" id="IPR019378">
    <property type="entry name" value="GDP-Fuc_O-FucTrfase"/>
</dbReference>
<reference evidence="8" key="1">
    <citation type="submission" date="2019-07" db="EMBL/GenBank/DDBJ databases">
        <title>De Novo Assembly of kiwifruit Actinidia rufa.</title>
        <authorList>
            <person name="Sugita-Konishi S."/>
            <person name="Sato K."/>
            <person name="Mori E."/>
            <person name="Abe Y."/>
            <person name="Kisaki G."/>
            <person name="Hamano K."/>
            <person name="Suezawa K."/>
            <person name="Otani M."/>
            <person name="Fukuda T."/>
            <person name="Manabe T."/>
            <person name="Gomi K."/>
            <person name="Tabuchi M."/>
            <person name="Akimitsu K."/>
            <person name="Kataoka I."/>
        </authorList>
    </citation>
    <scope>NUCLEOTIDE SEQUENCE [LARGE SCALE GENOMIC DNA]</scope>
    <source>
        <strain evidence="8">cv. Fuchu</strain>
    </source>
</reference>